<comment type="caution">
    <text evidence="5">The sequence shown here is derived from an EMBL/GenBank/DDBJ whole genome shotgun (WGS) entry which is preliminary data.</text>
</comment>
<evidence type="ECO:0000256" key="1">
    <source>
        <dbReference type="ARBA" id="ARBA00005850"/>
    </source>
</evidence>
<dbReference type="AlphaFoldDB" id="A0AB35U7U5"/>
<dbReference type="Proteomes" id="UP001286174">
    <property type="component" value="Unassembled WGS sequence"/>
</dbReference>
<keyword evidence="3 4" id="KW-0406">Ion transport</keyword>
<dbReference type="RefSeq" id="WP_108776042.1">
    <property type="nucleotide sequence ID" value="NZ_JALBUR010000027.1"/>
</dbReference>
<keyword evidence="2 4" id="KW-0813">Transport</keyword>
<evidence type="ECO:0000313" key="5">
    <source>
        <dbReference type="EMBL" id="MDX8420226.1"/>
    </source>
</evidence>
<keyword evidence="6" id="KW-1185">Reference proteome</keyword>
<dbReference type="GO" id="GO:0005524">
    <property type="term" value="F:ATP binding"/>
    <property type="evidence" value="ECO:0007669"/>
    <property type="project" value="UniProtKB-UniRule"/>
</dbReference>
<keyword evidence="4" id="KW-0375">Hydrogen ion transport</keyword>
<dbReference type="EMBL" id="JALBUR010000027">
    <property type="protein sequence ID" value="MDX8420226.1"/>
    <property type="molecule type" value="Genomic_DNA"/>
</dbReference>
<sequence>MAGVPATKGNLIKAKKSLALAENGYELMDRKRNILVKEMMSEVEKVKALREQISDAYATGYFLLQQANVYSGVIDRVARRTKVEDSIHVTYRSVMGVEVPKVSYHKPDSYDIPYGMEDTNATIDEAYIQFQKVKEITMVLAEVDNTVYRLAHAISTTQKRANALRNIVIPRYKEEIRVMSADLEEKEREEFSRMKVIKANKEKKESTADESN</sequence>
<dbReference type="NCBIfam" id="TIGR00309">
    <property type="entry name" value="V_ATPase_subD"/>
    <property type="match status" value="1"/>
</dbReference>
<comment type="function">
    <text evidence="4">Produces ATP from ADP in the presence of a proton gradient across the membrane.</text>
</comment>
<evidence type="ECO:0000313" key="6">
    <source>
        <dbReference type="Proteomes" id="UP001286174"/>
    </source>
</evidence>
<name>A0AB35U7U5_9FIRM</name>
<gene>
    <name evidence="4" type="primary">atpD</name>
    <name evidence="5" type="ORF">MOZ60_08980</name>
</gene>
<dbReference type="HAMAP" id="MF_00271">
    <property type="entry name" value="ATP_synth_D_arch"/>
    <property type="match status" value="1"/>
</dbReference>
<accession>A0AB35U7U5</accession>
<dbReference type="InterPro" id="IPR002699">
    <property type="entry name" value="V_ATPase_D"/>
</dbReference>
<protein>
    <recommendedName>
        <fullName evidence="4">V-type ATP synthase subunit D</fullName>
    </recommendedName>
    <alternativeName>
        <fullName evidence="4">V-ATPase subunit D</fullName>
    </alternativeName>
</protein>
<dbReference type="GO" id="GO:0046933">
    <property type="term" value="F:proton-transporting ATP synthase activity, rotational mechanism"/>
    <property type="evidence" value="ECO:0007669"/>
    <property type="project" value="UniProtKB-UniRule"/>
</dbReference>
<dbReference type="GO" id="GO:0042777">
    <property type="term" value="P:proton motive force-driven plasma membrane ATP synthesis"/>
    <property type="evidence" value="ECO:0007669"/>
    <property type="project" value="UniProtKB-UniRule"/>
</dbReference>
<keyword evidence="4" id="KW-0066">ATP synthesis</keyword>
<dbReference type="Gene3D" id="1.10.287.3240">
    <property type="match status" value="1"/>
</dbReference>
<proteinExistence type="inferred from homology"/>
<comment type="similarity">
    <text evidence="1 4">Belongs to the V-ATPase D subunit family.</text>
</comment>
<evidence type="ECO:0000256" key="4">
    <source>
        <dbReference type="HAMAP-Rule" id="MF_00271"/>
    </source>
</evidence>
<dbReference type="Pfam" id="PF01813">
    <property type="entry name" value="ATP-synt_D"/>
    <property type="match status" value="1"/>
</dbReference>
<evidence type="ECO:0000256" key="3">
    <source>
        <dbReference type="ARBA" id="ARBA00023065"/>
    </source>
</evidence>
<evidence type="ECO:0000256" key="2">
    <source>
        <dbReference type="ARBA" id="ARBA00022448"/>
    </source>
</evidence>
<organism evidence="5 6">
    <name type="scientific">Grylomicrobium aquisgranensis</name>
    <dbReference type="NCBI Taxonomy" id="2926318"/>
    <lineage>
        <taxon>Bacteria</taxon>
        <taxon>Bacillati</taxon>
        <taxon>Bacillota</taxon>
        <taxon>Erysipelotrichia</taxon>
        <taxon>Erysipelotrichales</taxon>
        <taxon>Erysipelotrichaceae</taxon>
        <taxon>Grylomicrobium</taxon>
    </lineage>
</organism>
<dbReference type="PANTHER" id="PTHR11671">
    <property type="entry name" value="V-TYPE ATP SYNTHASE SUBUNIT D"/>
    <property type="match status" value="1"/>
</dbReference>
<dbReference type="GO" id="GO:0046961">
    <property type="term" value="F:proton-transporting ATPase activity, rotational mechanism"/>
    <property type="evidence" value="ECO:0007669"/>
    <property type="project" value="InterPro"/>
</dbReference>
<reference evidence="5 6" key="1">
    <citation type="submission" date="2022-03" db="EMBL/GenBank/DDBJ databases">
        <title>Novel taxa within the pig intestine.</title>
        <authorList>
            <person name="Wylensek D."/>
            <person name="Bishof K."/>
            <person name="Afrizal A."/>
            <person name="Clavel T."/>
        </authorList>
    </citation>
    <scope>NUCLEOTIDE SEQUENCE [LARGE SCALE GENOMIC DNA]</scope>
    <source>
        <strain evidence="5 6">CLA-KB-P133</strain>
    </source>
</reference>